<feature type="transmembrane region" description="Helical" evidence="1">
    <location>
        <begin position="6"/>
        <end position="24"/>
    </location>
</feature>
<keyword evidence="1" id="KW-0812">Transmembrane</keyword>
<name>A0A3M7PY00_BRAPC</name>
<dbReference type="AlphaFoldDB" id="A0A3M7PY00"/>
<comment type="caution">
    <text evidence="2">The sequence shown here is derived from an EMBL/GenBank/DDBJ whole genome shotgun (WGS) entry which is preliminary data.</text>
</comment>
<dbReference type="Proteomes" id="UP000276133">
    <property type="component" value="Unassembled WGS sequence"/>
</dbReference>
<feature type="non-terminal residue" evidence="2">
    <location>
        <position position="100"/>
    </location>
</feature>
<evidence type="ECO:0000256" key="1">
    <source>
        <dbReference type="SAM" id="Phobius"/>
    </source>
</evidence>
<sequence length="100" mass="11746">MYWEQIGFCVFIIGFTMLSSVKTVDKHRIYLKKKKIMKELSQKYHSREELINKIAESGIVIQNDDGTEEKLEAYDGKQHLSKYLKVIVNYCMTFNSAFLV</sequence>
<proteinExistence type="predicted"/>
<organism evidence="2 3">
    <name type="scientific">Brachionus plicatilis</name>
    <name type="common">Marine rotifer</name>
    <name type="synonym">Brachionus muelleri</name>
    <dbReference type="NCBI Taxonomy" id="10195"/>
    <lineage>
        <taxon>Eukaryota</taxon>
        <taxon>Metazoa</taxon>
        <taxon>Spiralia</taxon>
        <taxon>Gnathifera</taxon>
        <taxon>Rotifera</taxon>
        <taxon>Eurotatoria</taxon>
        <taxon>Monogononta</taxon>
        <taxon>Pseudotrocha</taxon>
        <taxon>Ploima</taxon>
        <taxon>Brachionidae</taxon>
        <taxon>Brachionus</taxon>
    </lineage>
</organism>
<accession>A0A3M7PY00</accession>
<reference evidence="2 3" key="1">
    <citation type="journal article" date="2018" name="Sci. Rep.">
        <title>Genomic signatures of local adaptation to the degree of environmental predictability in rotifers.</title>
        <authorList>
            <person name="Franch-Gras L."/>
            <person name="Hahn C."/>
            <person name="Garcia-Roger E.M."/>
            <person name="Carmona M.J."/>
            <person name="Serra M."/>
            <person name="Gomez A."/>
        </authorList>
    </citation>
    <scope>NUCLEOTIDE SEQUENCE [LARGE SCALE GENOMIC DNA]</scope>
    <source>
        <strain evidence="2">HYR1</strain>
    </source>
</reference>
<keyword evidence="3" id="KW-1185">Reference proteome</keyword>
<keyword evidence="1" id="KW-1133">Transmembrane helix</keyword>
<keyword evidence="1" id="KW-0472">Membrane</keyword>
<evidence type="ECO:0000313" key="2">
    <source>
        <dbReference type="EMBL" id="RNA03997.1"/>
    </source>
</evidence>
<evidence type="ECO:0000313" key="3">
    <source>
        <dbReference type="Proteomes" id="UP000276133"/>
    </source>
</evidence>
<protein>
    <submittedName>
        <fullName evidence="2">Uncharacterized protein</fullName>
    </submittedName>
</protein>
<dbReference type="EMBL" id="REGN01008272">
    <property type="protein sequence ID" value="RNA03997.1"/>
    <property type="molecule type" value="Genomic_DNA"/>
</dbReference>
<gene>
    <name evidence="2" type="ORF">BpHYR1_042603</name>
</gene>